<dbReference type="AlphaFoldDB" id="A0A183CR81"/>
<feature type="region of interest" description="Disordered" evidence="1">
    <location>
        <begin position="30"/>
        <end position="69"/>
    </location>
</feature>
<organism evidence="2 3">
    <name type="scientific">Globodera pallida</name>
    <name type="common">Potato cyst nematode worm</name>
    <name type="synonym">Heterodera pallida</name>
    <dbReference type="NCBI Taxonomy" id="36090"/>
    <lineage>
        <taxon>Eukaryota</taxon>
        <taxon>Metazoa</taxon>
        <taxon>Ecdysozoa</taxon>
        <taxon>Nematoda</taxon>
        <taxon>Chromadorea</taxon>
        <taxon>Rhabditida</taxon>
        <taxon>Tylenchina</taxon>
        <taxon>Tylenchomorpha</taxon>
        <taxon>Tylenchoidea</taxon>
        <taxon>Heteroderidae</taxon>
        <taxon>Heteroderinae</taxon>
        <taxon>Globodera</taxon>
    </lineage>
</organism>
<protein>
    <submittedName>
        <fullName evidence="3">Integron gene cassette protein</fullName>
    </submittedName>
</protein>
<proteinExistence type="predicted"/>
<dbReference type="Proteomes" id="UP000050741">
    <property type="component" value="Unassembled WGS sequence"/>
</dbReference>
<sequence length="106" mass="11633">TKKASSPSHSRERWEFVRTVIGGTVWSRAARRGGALRKSAGPTTVDSGGTDGDERTAASLRHSGEIRPELSLNAKRRDWNRPDFLPGRRQRNGRIGCLAWPPGNAV</sequence>
<reference evidence="2" key="1">
    <citation type="submission" date="2014-05" db="EMBL/GenBank/DDBJ databases">
        <title>The genome and life-stage specific transcriptomes of Globodera pallida elucidate key aspects of plant parasitism by a cyst nematode.</title>
        <authorList>
            <person name="Cotton J.A."/>
            <person name="Lilley C.J."/>
            <person name="Jones L.M."/>
            <person name="Kikuchi T."/>
            <person name="Reid A.J."/>
            <person name="Thorpe P."/>
            <person name="Tsai I.J."/>
            <person name="Beasley H."/>
            <person name="Blok V."/>
            <person name="Cock P.J.A."/>
            <person name="Van den Akker S.E."/>
            <person name="Holroyd N."/>
            <person name="Hunt M."/>
            <person name="Mantelin S."/>
            <person name="Naghra H."/>
            <person name="Pain A."/>
            <person name="Palomares-Rius J.E."/>
            <person name="Zarowiecki M."/>
            <person name="Berriman M."/>
            <person name="Jones J.T."/>
            <person name="Urwin P.E."/>
        </authorList>
    </citation>
    <scope>NUCLEOTIDE SEQUENCE [LARGE SCALE GENOMIC DNA]</scope>
    <source>
        <strain evidence="2">Lindley</strain>
    </source>
</reference>
<dbReference type="WBParaSite" id="GPLIN_001538900">
    <property type="protein sequence ID" value="GPLIN_001538900"/>
    <property type="gene ID" value="GPLIN_001538900"/>
</dbReference>
<reference evidence="3" key="2">
    <citation type="submission" date="2016-06" db="UniProtKB">
        <authorList>
            <consortium name="WormBaseParasite"/>
        </authorList>
    </citation>
    <scope>IDENTIFICATION</scope>
</reference>
<feature type="compositionally biased region" description="Basic and acidic residues" evidence="1">
    <location>
        <begin position="52"/>
        <end position="68"/>
    </location>
</feature>
<name>A0A183CR81_GLOPA</name>
<evidence type="ECO:0000313" key="3">
    <source>
        <dbReference type="WBParaSite" id="GPLIN_001538900"/>
    </source>
</evidence>
<evidence type="ECO:0000256" key="1">
    <source>
        <dbReference type="SAM" id="MobiDB-lite"/>
    </source>
</evidence>
<evidence type="ECO:0000313" key="2">
    <source>
        <dbReference type="Proteomes" id="UP000050741"/>
    </source>
</evidence>
<accession>A0A183CR81</accession>
<keyword evidence="2" id="KW-1185">Reference proteome</keyword>